<dbReference type="GO" id="GO:0004764">
    <property type="term" value="F:shikimate 3-dehydrogenase (NADP+) activity"/>
    <property type="evidence" value="ECO:0007669"/>
    <property type="project" value="UniProtKB-EC"/>
</dbReference>
<reference evidence="4 5" key="1">
    <citation type="journal article" date="2019" name="Nat. Microbiol.">
        <title>Mediterranean grassland soil C-N compound turnover is dependent on rainfall and depth, and is mediated by genomically divergent microorganisms.</title>
        <authorList>
            <person name="Diamond S."/>
            <person name="Andeer P.F."/>
            <person name="Li Z."/>
            <person name="Crits-Christoph A."/>
            <person name="Burstein D."/>
            <person name="Anantharaman K."/>
            <person name="Lane K.R."/>
            <person name="Thomas B.C."/>
            <person name="Pan C."/>
            <person name="Northen T.R."/>
            <person name="Banfield J.F."/>
        </authorList>
    </citation>
    <scope>NUCLEOTIDE SEQUENCE [LARGE SCALE GENOMIC DNA]</scope>
    <source>
        <strain evidence="4">WS_2</strain>
    </source>
</reference>
<feature type="domain" description="Shikimate dehydrogenase substrate binding N-terminal" evidence="3">
    <location>
        <begin position="5"/>
        <end position="87"/>
    </location>
</feature>
<organism evidence="4 5">
    <name type="scientific">Eiseniibacteriota bacterium</name>
    <dbReference type="NCBI Taxonomy" id="2212470"/>
    <lineage>
        <taxon>Bacteria</taxon>
        <taxon>Candidatus Eiseniibacteriota</taxon>
    </lineage>
</organism>
<dbReference type="Pfam" id="PF08501">
    <property type="entry name" value="Shikimate_dh_N"/>
    <property type="match status" value="1"/>
</dbReference>
<dbReference type="Gene3D" id="3.40.50.10860">
    <property type="entry name" value="Leucine Dehydrogenase, chain A, domain 1"/>
    <property type="match status" value="1"/>
</dbReference>
<evidence type="ECO:0000313" key="4">
    <source>
        <dbReference type="EMBL" id="TMQ56961.1"/>
    </source>
</evidence>
<dbReference type="GO" id="GO:0009423">
    <property type="term" value="P:chorismate biosynthetic process"/>
    <property type="evidence" value="ECO:0007669"/>
    <property type="project" value="TreeGrafter"/>
</dbReference>
<evidence type="ECO:0000259" key="3">
    <source>
        <dbReference type="Pfam" id="PF08501"/>
    </source>
</evidence>
<dbReference type="EC" id="1.1.1.25" evidence="4"/>
<dbReference type="GO" id="GO:0019632">
    <property type="term" value="P:shikimate metabolic process"/>
    <property type="evidence" value="ECO:0007669"/>
    <property type="project" value="TreeGrafter"/>
</dbReference>
<dbReference type="InterPro" id="IPR022893">
    <property type="entry name" value="Shikimate_DH_fam"/>
</dbReference>
<dbReference type="Proteomes" id="UP000317716">
    <property type="component" value="Unassembled WGS sequence"/>
</dbReference>
<dbReference type="AlphaFoldDB" id="A0A538SZZ8"/>
<sequence>MKLAVLGDPLAYTRSPELHRAGLDALGLGGESRAIRTPASELGERLHELAAAGYRGVNLTHPLKQAVLDHLGRASEPARRALSVNTVGFDSGLTWGDTTDGAGFVDLLRARGREPRAQRVVLLGAGGAARSLALALAAAGCTSIAASARRIAGARERWRGLARAALVTWRSEAEAASLAAATVVVNATPLGEEEGAVPVELLPRRALIVDLVYGPSITPWVMRARAAGLEAYDGLGLLAFQARRSLTLWTGSEVPIDPLMRAVGWPR</sequence>
<gene>
    <name evidence="4" type="primary">aroE</name>
    <name evidence="4" type="ORF">E6K72_04180</name>
</gene>
<dbReference type="SUPFAM" id="SSF53223">
    <property type="entry name" value="Aminoacid dehydrogenase-like, N-terminal domain"/>
    <property type="match status" value="1"/>
</dbReference>
<dbReference type="PANTHER" id="PTHR21089:SF1">
    <property type="entry name" value="BIFUNCTIONAL 3-DEHYDROQUINATE DEHYDRATASE_SHIKIMATE DEHYDROGENASE, CHLOROPLASTIC"/>
    <property type="match status" value="1"/>
</dbReference>
<keyword evidence="2" id="KW-0028">Amino-acid biosynthesis</keyword>
<accession>A0A538SZZ8</accession>
<dbReference type="GO" id="GO:0005829">
    <property type="term" value="C:cytosol"/>
    <property type="evidence" value="ECO:0007669"/>
    <property type="project" value="TreeGrafter"/>
</dbReference>
<evidence type="ECO:0000256" key="2">
    <source>
        <dbReference type="ARBA" id="ARBA00023141"/>
    </source>
</evidence>
<dbReference type="EMBL" id="VBOS01000141">
    <property type="protein sequence ID" value="TMQ56961.1"/>
    <property type="molecule type" value="Genomic_DNA"/>
</dbReference>
<evidence type="ECO:0000313" key="5">
    <source>
        <dbReference type="Proteomes" id="UP000317716"/>
    </source>
</evidence>
<dbReference type="InterPro" id="IPR013708">
    <property type="entry name" value="Shikimate_DH-bd_N"/>
</dbReference>
<proteinExistence type="predicted"/>
<comment type="pathway">
    <text evidence="1">Metabolic intermediate biosynthesis; chorismate biosynthesis; chorismate from D-erythrose 4-phosphate and phosphoenolpyruvate: step 4/7.</text>
</comment>
<dbReference type="GO" id="GO:0050661">
    <property type="term" value="F:NADP binding"/>
    <property type="evidence" value="ECO:0007669"/>
    <property type="project" value="TreeGrafter"/>
</dbReference>
<evidence type="ECO:0000256" key="1">
    <source>
        <dbReference type="ARBA" id="ARBA00004871"/>
    </source>
</evidence>
<dbReference type="InterPro" id="IPR036291">
    <property type="entry name" value="NAD(P)-bd_dom_sf"/>
</dbReference>
<comment type="caution">
    <text evidence="4">The sequence shown here is derived from an EMBL/GenBank/DDBJ whole genome shotgun (WGS) entry which is preliminary data.</text>
</comment>
<keyword evidence="4" id="KW-0560">Oxidoreductase</keyword>
<keyword evidence="2" id="KW-0057">Aromatic amino acid biosynthesis</keyword>
<protein>
    <submittedName>
        <fullName evidence="4">Shikimate dehydrogenase</fullName>
        <ecNumber evidence="4">1.1.1.25</ecNumber>
    </submittedName>
</protein>
<dbReference type="Gene3D" id="3.40.50.720">
    <property type="entry name" value="NAD(P)-binding Rossmann-like Domain"/>
    <property type="match status" value="1"/>
</dbReference>
<name>A0A538SZZ8_UNCEI</name>
<dbReference type="InterPro" id="IPR046346">
    <property type="entry name" value="Aminoacid_DH-like_N_sf"/>
</dbReference>
<dbReference type="PANTHER" id="PTHR21089">
    <property type="entry name" value="SHIKIMATE DEHYDROGENASE"/>
    <property type="match status" value="1"/>
</dbReference>
<dbReference type="GO" id="GO:0009073">
    <property type="term" value="P:aromatic amino acid family biosynthetic process"/>
    <property type="evidence" value="ECO:0007669"/>
    <property type="project" value="UniProtKB-KW"/>
</dbReference>
<dbReference type="SUPFAM" id="SSF51735">
    <property type="entry name" value="NAD(P)-binding Rossmann-fold domains"/>
    <property type="match status" value="1"/>
</dbReference>